<dbReference type="GeneID" id="17294909"/>
<evidence type="ECO:0000313" key="11">
    <source>
        <dbReference type="EnsemblProtists" id="EKX38186"/>
    </source>
</evidence>
<keyword evidence="5" id="KW-0418">Kinase</keyword>
<dbReference type="PROSITE" id="PS51257">
    <property type="entry name" value="PROKAR_LIPOPROTEIN"/>
    <property type="match status" value="1"/>
</dbReference>
<dbReference type="InterPro" id="IPR001564">
    <property type="entry name" value="Nucleoside_diP_kinase"/>
</dbReference>
<evidence type="ECO:0000256" key="8">
    <source>
        <dbReference type="SAM" id="SignalP"/>
    </source>
</evidence>
<dbReference type="InterPro" id="IPR036850">
    <property type="entry name" value="NDK-like_dom_sf"/>
</dbReference>
<evidence type="ECO:0000256" key="1">
    <source>
        <dbReference type="ARBA" id="ARBA00001946"/>
    </source>
</evidence>
<organism evidence="10">
    <name type="scientific">Guillardia theta (strain CCMP2712)</name>
    <name type="common">Cryptophyte</name>
    <dbReference type="NCBI Taxonomy" id="905079"/>
    <lineage>
        <taxon>Eukaryota</taxon>
        <taxon>Cryptophyceae</taxon>
        <taxon>Pyrenomonadales</taxon>
        <taxon>Geminigeraceae</taxon>
        <taxon>Guillardia</taxon>
    </lineage>
</organism>
<evidence type="ECO:0000313" key="12">
    <source>
        <dbReference type="Proteomes" id="UP000011087"/>
    </source>
</evidence>
<feature type="domain" description="Nucleoside diphosphate kinase-like" evidence="9">
    <location>
        <begin position="21"/>
        <end position="158"/>
    </location>
</feature>
<dbReference type="STRING" id="905079.L1IPG8"/>
<evidence type="ECO:0000256" key="4">
    <source>
        <dbReference type="ARBA" id="ARBA00022679"/>
    </source>
</evidence>
<dbReference type="RefSeq" id="XP_005825166.1">
    <property type="nucleotide sequence ID" value="XM_005825109.1"/>
</dbReference>
<dbReference type="Proteomes" id="UP000011087">
    <property type="component" value="Unassembled WGS sequence"/>
</dbReference>
<dbReference type="EC" id="2.7.4.6" evidence="3"/>
<dbReference type="PaxDb" id="55529-EKX38186"/>
<dbReference type="PANTHER" id="PTHR11349">
    <property type="entry name" value="NUCLEOSIDE DIPHOSPHATE KINASE"/>
    <property type="match status" value="1"/>
</dbReference>
<dbReference type="EMBL" id="JH993051">
    <property type="protein sequence ID" value="EKX38186.1"/>
    <property type="molecule type" value="Genomic_DNA"/>
</dbReference>
<sequence>MRTFLALALLLLSAACSHAKVSRGLVGAALTRFEQCGLKISQMRVYEKVPDDIIREHYKEHAARSFYPELVESMTSGTVVAVEVAATFSSSSSADAQQLRGSNAVARVRKMLGSTDPSAAEMGTFRADYGLDKTRNFMHASDSTESSAREVNLWIRGG</sequence>
<dbReference type="GO" id="GO:0004550">
    <property type="term" value="F:nucleoside diphosphate kinase activity"/>
    <property type="evidence" value="ECO:0007669"/>
    <property type="project" value="UniProtKB-EC"/>
</dbReference>
<gene>
    <name evidence="10" type="ORF">GUITHDRAFT_115731</name>
</gene>
<evidence type="ECO:0000259" key="9">
    <source>
        <dbReference type="SMART" id="SM00562"/>
    </source>
</evidence>
<dbReference type="SUPFAM" id="SSF54919">
    <property type="entry name" value="Nucleoside diphosphate kinase, NDK"/>
    <property type="match status" value="1"/>
</dbReference>
<feature type="chain" id="PRO_5008770243" description="nucleoside-diphosphate kinase" evidence="8">
    <location>
        <begin position="20"/>
        <end position="158"/>
    </location>
</feature>
<dbReference type="PRINTS" id="PR01243">
    <property type="entry name" value="NUCDPKINASE"/>
</dbReference>
<evidence type="ECO:0000256" key="2">
    <source>
        <dbReference type="ARBA" id="ARBA00008142"/>
    </source>
</evidence>
<evidence type="ECO:0000256" key="7">
    <source>
        <dbReference type="RuleBase" id="RU004011"/>
    </source>
</evidence>
<dbReference type="Gene3D" id="3.30.70.141">
    <property type="entry name" value="Nucleoside diphosphate kinase-like domain"/>
    <property type="match status" value="1"/>
</dbReference>
<feature type="signal peptide" evidence="8">
    <location>
        <begin position="1"/>
        <end position="19"/>
    </location>
</feature>
<keyword evidence="12" id="KW-1185">Reference proteome</keyword>
<dbReference type="PROSITE" id="PS51374">
    <property type="entry name" value="NDPK_LIKE"/>
    <property type="match status" value="1"/>
</dbReference>
<proteinExistence type="inferred from homology"/>
<evidence type="ECO:0000256" key="6">
    <source>
        <dbReference type="PROSITE-ProRule" id="PRU00706"/>
    </source>
</evidence>
<evidence type="ECO:0000313" key="10">
    <source>
        <dbReference type="EMBL" id="EKX38186.1"/>
    </source>
</evidence>
<evidence type="ECO:0000256" key="3">
    <source>
        <dbReference type="ARBA" id="ARBA00012966"/>
    </source>
</evidence>
<dbReference type="OMA" id="LMESHYE"/>
<dbReference type="KEGG" id="gtt:GUITHDRAFT_115731"/>
<reference evidence="11" key="3">
    <citation type="submission" date="2016-03" db="UniProtKB">
        <authorList>
            <consortium name="EnsemblProtists"/>
        </authorList>
    </citation>
    <scope>IDENTIFICATION</scope>
</reference>
<reference evidence="12" key="2">
    <citation type="submission" date="2012-11" db="EMBL/GenBank/DDBJ databases">
        <authorList>
            <person name="Kuo A."/>
            <person name="Curtis B.A."/>
            <person name="Tanifuji G."/>
            <person name="Burki F."/>
            <person name="Gruber A."/>
            <person name="Irimia M."/>
            <person name="Maruyama S."/>
            <person name="Arias M.C."/>
            <person name="Ball S.G."/>
            <person name="Gile G.H."/>
            <person name="Hirakawa Y."/>
            <person name="Hopkins J.F."/>
            <person name="Rensing S.A."/>
            <person name="Schmutz J."/>
            <person name="Symeonidi A."/>
            <person name="Elias M."/>
            <person name="Eveleigh R.J."/>
            <person name="Herman E.K."/>
            <person name="Klute M.J."/>
            <person name="Nakayama T."/>
            <person name="Obornik M."/>
            <person name="Reyes-Prieto A."/>
            <person name="Armbrust E.V."/>
            <person name="Aves S.J."/>
            <person name="Beiko R.G."/>
            <person name="Coutinho P."/>
            <person name="Dacks J.B."/>
            <person name="Durnford D.G."/>
            <person name="Fast N.M."/>
            <person name="Green B.R."/>
            <person name="Grisdale C."/>
            <person name="Hempe F."/>
            <person name="Henrissat B."/>
            <person name="Hoppner M.P."/>
            <person name="Ishida K.-I."/>
            <person name="Kim E."/>
            <person name="Koreny L."/>
            <person name="Kroth P.G."/>
            <person name="Liu Y."/>
            <person name="Malik S.-B."/>
            <person name="Maier U.G."/>
            <person name="McRose D."/>
            <person name="Mock T."/>
            <person name="Neilson J.A."/>
            <person name="Onodera N.T."/>
            <person name="Poole A.M."/>
            <person name="Pritham E.J."/>
            <person name="Richards T.A."/>
            <person name="Rocap G."/>
            <person name="Roy S.W."/>
            <person name="Sarai C."/>
            <person name="Schaack S."/>
            <person name="Shirato S."/>
            <person name="Slamovits C.H."/>
            <person name="Spencer D.F."/>
            <person name="Suzuki S."/>
            <person name="Worden A.Z."/>
            <person name="Zauner S."/>
            <person name="Barry K."/>
            <person name="Bell C."/>
            <person name="Bharti A.K."/>
            <person name="Crow J.A."/>
            <person name="Grimwood J."/>
            <person name="Kramer R."/>
            <person name="Lindquist E."/>
            <person name="Lucas S."/>
            <person name="Salamov A."/>
            <person name="McFadden G.I."/>
            <person name="Lane C.E."/>
            <person name="Keeling P.J."/>
            <person name="Gray M.W."/>
            <person name="Grigoriev I.V."/>
            <person name="Archibald J.M."/>
        </authorList>
    </citation>
    <scope>NUCLEOTIDE SEQUENCE</scope>
    <source>
        <strain evidence="12">CCMP2712</strain>
    </source>
</reference>
<accession>L1IPG8</accession>
<dbReference type="eggNOG" id="KOG0888">
    <property type="taxonomic scope" value="Eukaryota"/>
</dbReference>
<dbReference type="SMART" id="SM00562">
    <property type="entry name" value="NDK"/>
    <property type="match status" value="1"/>
</dbReference>
<keyword evidence="8" id="KW-0732">Signal</keyword>
<dbReference type="GO" id="GO:0006183">
    <property type="term" value="P:GTP biosynthetic process"/>
    <property type="evidence" value="ECO:0007669"/>
    <property type="project" value="InterPro"/>
</dbReference>
<name>L1IPG8_GUITC</name>
<comment type="similarity">
    <text evidence="2 6 7">Belongs to the NDK family.</text>
</comment>
<reference evidence="10 12" key="1">
    <citation type="journal article" date="2012" name="Nature">
        <title>Algal genomes reveal evolutionary mosaicism and the fate of nucleomorphs.</title>
        <authorList>
            <consortium name="DOE Joint Genome Institute"/>
            <person name="Curtis B.A."/>
            <person name="Tanifuji G."/>
            <person name="Burki F."/>
            <person name="Gruber A."/>
            <person name="Irimia M."/>
            <person name="Maruyama S."/>
            <person name="Arias M.C."/>
            <person name="Ball S.G."/>
            <person name="Gile G.H."/>
            <person name="Hirakawa Y."/>
            <person name="Hopkins J.F."/>
            <person name="Kuo A."/>
            <person name="Rensing S.A."/>
            <person name="Schmutz J."/>
            <person name="Symeonidi A."/>
            <person name="Elias M."/>
            <person name="Eveleigh R.J."/>
            <person name="Herman E.K."/>
            <person name="Klute M.J."/>
            <person name="Nakayama T."/>
            <person name="Obornik M."/>
            <person name="Reyes-Prieto A."/>
            <person name="Armbrust E.V."/>
            <person name="Aves S.J."/>
            <person name="Beiko R.G."/>
            <person name="Coutinho P."/>
            <person name="Dacks J.B."/>
            <person name="Durnford D.G."/>
            <person name="Fast N.M."/>
            <person name="Green B.R."/>
            <person name="Grisdale C.J."/>
            <person name="Hempel F."/>
            <person name="Henrissat B."/>
            <person name="Hoppner M.P."/>
            <person name="Ishida K."/>
            <person name="Kim E."/>
            <person name="Koreny L."/>
            <person name="Kroth P.G."/>
            <person name="Liu Y."/>
            <person name="Malik S.B."/>
            <person name="Maier U.G."/>
            <person name="McRose D."/>
            <person name="Mock T."/>
            <person name="Neilson J.A."/>
            <person name="Onodera N.T."/>
            <person name="Poole A.M."/>
            <person name="Pritham E.J."/>
            <person name="Richards T.A."/>
            <person name="Rocap G."/>
            <person name="Roy S.W."/>
            <person name="Sarai C."/>
            <person name="Schaack S."/>
            <person name="Shirato S."/>
            <person name="Slamovits C.H."/>
            <person name="Spencer D.F."/>
            <person name="Suzuki S."/>
            <person name="Worden A.Z."/>
            <person name="Zauner S."/>
            <person name="Barry K."/>
            <person name="Bell C."/>
            <person name="Bharti A.K."/>
            <person name="Crow J.A."/>
            <person name="Grimwood J."/>
            <person name="Kramer R."/>
            <person name="Lindquist E."/>
            <person name="Lucas S."/>
            <person name="Salamov A."/>
            <person name="McFadden G.I."/>
            <person name="Lane C.E."/>
            <person name="Keeling P.J."/>
            <person name="Gray M.W."/>
            <person name="Grigoriev I.V."/>
            <person name="Archibald J.M."/>
        </authorList>
    </citation>
    <scope>NUCLEOTIDE SEQUENCE</scope>
    <source>
        <strain evidence="10 12">CCMP2712</strain>
    </source>
</reference>
<dbReference type="HOGENOM" id="CLU_060216_6_3_1"/>
<dbReference type="GO" id="GO:0006228">
    <property type="term" value="P:UTP biosynthetic process"/>
    <property type="evidence" value="ECO:0007669"/>
    <property type="project" value="InterPro"/>
</dbReference>
<protein>
    <recommendedName>
        <fullName evidence="3">nucleoside-diphosphate kinase</fullName>
        <ecNumber evidence="3">2.7.4.6</ecNumber>
    </recommendedName>
</protein>
<dbReference type="InterPro" id="IPR034907">
    <property type="entry name" value="NDK-like_dom"/>
</dbReference>
<dbReference type="Pfam" id="PF00334">
    <property type="entry name" value="NDK"/>
    <property type="match status" value="1"/>
</dbReference>
<comment type="cofactor">
    <cofactor evidence="1">
        <name>Mg(2+)</name>
        <dbReference type="ChEBI" id="CHEBI:18420"/>
    </cofactor>
</comment>
<dbReference type="AlphaFoldDB" id="L1IPG8"/>
<evidence type="ECO:0000256" key="5">
    <source>
        <dbReference type="ARBA" id="ARBA00022777"/>
    </source>
</evidence>
<comment type="caution">
    <text evidence="6">Lacks conserved residue(s) required for the propagation of feature annotation.</text>
</comment>
<dbReference type="EnsemblProtists" id="EKX38186">
    <property type="protein sequence ID" value="EKX38186"/>
    <property type="gene ID" value="GUITHDRAFT_115731"/>
</dbReference>
<dbReference type="OrthoDB" id="270127at2759"/>
<keyword evidence="4" id="KW-0808">Transferase</keyword>
<dbReference type="GO" id="GO:0006241">
    <property type="term" value="P:CTP biosynthetic process"/>
    <property type="evidence" value="ECO:0007669"/>
    <property type="project" value="InterPro"/>
</dbReference>